<feature type="region of interest" description="Disordered" evidence="2">
    <location>
        <begin position="1"/>
        <end position="61"/>
    </location>
</feature>
<keyword evidence="3" id="KW-1133">Transmembrane helix</keyword>
<proteinExistence type="predicted"/>
<feature type="compositionally biased region" description="Basic and acidic residues" evidence="2">
    <location>
        <begin position="18"/>
        <end position="34"/>
    </location>
</feature>
<keyword evidence="5" id="KW-1185">Reference proteome</keyword>
<keyword evidence="3" id="KW-0812">Transmembrane</keyword>
<evidence type="ECO:0000256" key="3">
    <source>
        <dbReference type="SAM" id="Phobius"/>
    </source>
</evidence>
<evidence type="ECO:0000256" key="2">
    <source>
        <dbReference type="SAM" id="MobiDB-lite"/>
    </source>
</evidence>
<gene>
    <name evidence="4" type="ORF">ACFQQL_12815</name>
</gene>
<accession>A0ABW2Q937</accession>
<dbReference type="Gene3D" id="2.60.40.1240">
    <property type="match status" value="1"/>
</dbReference>
<comment type="caution">
    <text evidence="4">The sequence shown here is derived from an EMBL/GenBank/DDBJ whole genome shotgun (WGS) entry which is preliminary data.</text>
</comment>
<keyword evidence="1" id="KW-0732">Signal</keyword>
<keyword evidence="3" id="KW-0472">Membrane</keyword>
<evidence type="ECO:0008006" key="6">
    <source>
        <dbReference type="Google" id="ProtNLM"/>
    </source>
</evidence>
<organism evidence="4 5">
    <name type="scientific">Georgenia alba</name>
    <dbReference type="NCBI Taxonomy" id="2233858"/>
    <lineage>
        <taxon>Bacteria</taxon>
        <taxon>Bacillati</taxon>
        <taxon>Actinomycetota</taxon>
        <taxon>Actinomycetes</taxon>
        <taxon>Micrococcales</taxon>
        <taxon>Bogoriellaceae</taxon>
        <taxon>Georgenia</taxon>
    </lineage>
</organism>
<dbReference type="EMBL" id="JBHTCQ010000002">
    <property type="protein sequence ID" value="MFC7405999.1"/>
    <property type="molecule type" value="Genomic_DNA"/>
</dbReference>
<sequence length="271" mass="27923">MQQRFDRSVVPSGDDAEVEHSPEAPEQTSEHEGSSLEELPEAIEEADEHKHHHDGKGRDGKSRGIALGAVIVLAVVAGIVFGAMSGAQDGAAAPETVDSPPPQADSATGTVLPVSPAGGAPVEGADLPPSSRVIPVGETTQVGAFTVTFGPTDSDSADRVEAGDATYHDELRDGEVLVTATVTVRNDGDHALDPAVDLLAGYLGGDGREYDMLRGPFCMAEDSLYDVGNLAAGASVTGTVCQGMPKEAVEGGVWVLRPATDYGQVAHFAAR</sequence>
<dbReference type="InterPro" id="IPR029050">
    <property type="entry name" value="Immunoprotect_excell_Ig-like"/>
</dbReference>
<dbReference type="Proteomes" id="UP001596455">
    <property type="component" value="Unassembled WGS sequence"/>
</dbReference>
<dbReference type="RefSeq" id="WP_382394947.1">
    <property type="nucleotide sequence ID" value="NZ_JBHTCQ010000002.1"/>
</dbReference>
<feature type="region of interest" description="Disordered" evidence="2">
    <location>
        <begin position="90"/>
        <end position="131"/>
    </location>
</feature>
<evidence type="ECO:0000313" key="5">
    <source>
        <dbReference type="Proteomes" id="UP001596455"/>
    </source>
</evidence>
<reference evidence="5" key="1">
    <citation type="journal article" date="2019" name="Int. J. Syst. Evol. Microbiol.">
        <title>The Global Catalogue of Microorganisms (GCM) 10K type strain sequencing project: providing services to taxonomists for standard genome sequencing and annotation.</title>
        <authorList>
            <consortium name="The Broad Institute Genomics Platform"/>
            <consortium name="The Broad Institute Genome Sequencing Center for Infectious Disease"/>
            <person name="Wu L."/>
            <person name="Ma J."/>
        </authorList>
    </citation>
    <scope>NUCLEOTIDE SEQUENCE [LARGE SCALE GENOMIC DNA]</scope>
    <source>
        <strain evidence="5">JCM 1490</strain>
    </source>
</reference>
<evidence type="ECO:0000313" key="4">
    <source>
        <dbReference type="EMBL" id="MFC7405999.1"/>
    </source>
</evidence>
<name>A0ABW2Q937_9MICO</name>
<evidence type="ECO:0000256" key="1">
    <source>
        <dbReference type="ARBA" id="ARBA00022729"/>
    </source>
</evidence>
<protein>
    <recommendedName>
        <fullName evidence="6">DUF4352 domain-containing protein</fullName>
    </recommendedName>
</protein>
<feature type="transmembrane region" description="Helical" evidence="3">
    <location>
        <begin position="65"/>
        <end position="84"/>
    </location>
</feature>